<evidence type="ECO:0000313" key="8">
    <source>
        <dbReference type="Proteomes" id="UP000001593"/>
    </source>
</evidence>
<evidence type="ECO:0000313" key="7">
    <source>
        <dbReference type="EMBL" id="EDO25316.1"/>
    </source>
</evidence>
<dbReference type="InterPro" id="IPR011527">
    <property type="entry name" value="ABC1_TM_dom"/>
</dbReference>
<feature type="non-terminal residue" evidence="7">
    <location>
        <position position="1"/>
    </location>
</feature>
<organism evidence="7 8">
    <name type="scientific">Nematostella vectensis</name>
    <name type="common">Starlet sea anemone</name>
    <dbReference type="NCBI Taxonomy" id="45351"/>
    <lineage>
        <taxon>Eukaryota</taxon>
        <taxon>Metazoa</taxon>
        <taxon>Cnidaria</taxon>
        <taxon>Anthozoa</taxon>
        <taxon>Hexacorallia</taxon>
        <taxon>Actiniaria</taxon>
        <taxon>Edwardsiidae</taxon>
        <taxon>Nematostella</taxon>
    </lineage>
</organism>
<feature type="domain" description="ABC transmembrane type-1" evidence="6">
    <location>
        <begin position="50"/>
        <end position="152"/>
    </location>
</feature>
<protein>
    <recommendedName>
        <fullName evidence="6">ABC transmembrane type-1 domain-containing protein</fullName>
    </recommendedName>
</protein>
<keyword evidence="2 5" id="KW-0812">Transmembrane</keyword>
<dbReference type="PANTHER" id="PTHR11384:SF59">
    <property type="entry name" value="LYSOSOMAL COBALAMIN TRANSPORTER ABCD4"/>
    <property type="match status" value="1"/>
</dbReference>
<gene>
    <name evidence="7" type="ORF">NEMVEDRAFT_v1g226102</name>
</gene>
<dbReference type="PANTHER" id="PTHR11384">
    <property type="entry name" value="ATP-BINDING CASSETTE, SUB-FAMILY D MEMBER"/>
    <property type="match status" value="1"/>
</dbReference>
<dbReference type="AlphaFoldDB" id="A8DWU4"/>
<keyword evidence="3 5" id="KW-1133">Transmembrane helix</keyword>
<evidence type="ECO:0000256" key="4">
    <source>
        <dbReference type="ARBA" id="ARBA00023136"/>
    </source>
</evidence>
<dbReference type="GO" id="GO:0005524">
    <property type="term" value="F:ATP binding"/>
    <property type="evidence" value="ECO:0007669"/>
    <property type="project" value="InterPro"/>
</dbReference>
<keyword evidence="4 5" id="KW-0472">Membrane</keyword>
<dbReference type="Pfam" id="PF06472">
    <property type="entry name" value="ABC_membrane_2"/>
    <property type="match status" value="1"/>
</dbReference>
<dbReference type="InterPro" id="IPR050835">
    <property type="entry name" value="ABC_transporter_sub-D"/>
</dbReference>
<reference evidence="7 8" key="1">
    <citation type="journal article" date="2007" name="Science">
        <title>Sea anemone genome reveals ancestral eumetazoan gene repertoire and genomic organization.</title>
        <authorList>
            <person name="Putnam N.H."/>
            <person name="Srivastava M."/>
            <person name="Hellsten U."/>
            <person name="Dirks B."/>
            <person name="Chapman J."/>
            <person name="Salamov A."/>
            <person name="Terry A."/>
            <person name="Shapiro H."/>
            <person name="Lindquist E."/>
            <person name="Kapitonov V.V."/>
            <person name="Jurka J."/>
            <person name="Genikhovich G."/>
            <person name="Grigoriev I.V."/>
            <person name="Lucas S.M."/>
            <person name="Steele R.E."/>
            <person name="Finnerty J.R."/>
            <person name="Technau U."/>
            <person name="Martindale M.Q."/>
            <person name="Rokhsar D.S."/>
        </authorList>
    </citation>
    <scope>NUCLEOTIDE SEQUENCE [LARGE SCALE GENOMIC DNA]</scope>
    <source>
        <strain evidence="8">CH2 X CH6</strain>
    </source>
</reference>
<accession>A8DWU4</accession>
<dbReference type="PhylomeDB" id="A8DWU4"/>
<dbReference type="GO" id="GO:0140359">
    <property type="term" value="F:ABC-type transporter activity"/>
    <property type="evidence" value="ECO:0007669"/>
    <property type="project" value="InterPro"/>
</dbReference>
<name>A8DWU4_NEMVE</name>
<dbReference type="HOGENOM" id="CLU_1717836_0_0_1"/>
<proteinExistence type="predicted"/>
<dbReference type="eggNOG" id="KOG0060">
    <property type="taxonomic scope" value="Eukaryota"/>
</dbReference>
<dbReference type="GO" id="GO:0016020">
    <property type="term" value="C:membrane"/>
    <property type="evidence" value="ECO:0007669"/>
    <property type="project" value="InterPro"/>
</dbReference>
<evidence type="ECO:0000256" key="5">
    <source>
        <dbReference type="SAM" id="Phobius"/>
    </source>
</evidence>
<dbReference type="EMBL" id="DS480236">
    <property type="protein sequence ID" value="EDO25316.1"/>
    <property type="molecule type" value="Genomic_DNA"/>
</dbReference>
<evidence type="ECO:0000256" key="1">
    <source>
        <dbReference type="ARBA" id="ARBA00022448"/>
    </source>
</evidence>
<dbReference type="STRING" id="45351.A8DWU4"/>
<feature type="transmembrane region" description="Helical" evidence="5">
    <location>
        <begin position="107"/>
        <end position="125"/>
    </location>
</feature>
<dbReference type="InParanoid" id="A8DWU4"/>
<evidence type="ECO:0000256" key="3">
    <source>
        <dbReference type="ARBA" id="ARBA00022989"/>
    </source>
</evidence>
<sequence length="153" mass="17769">SCEYFDDKKEMPTAHGIPRRSPVQSCEYFDDKKEMPTAHGIPRRSPIQDSSHYDILILDPKKTIDNPDQRIAQDVDSMLFQLRKVFSNLLIMPLTASYYTYQCYVLTGYSAPLIMLGYFIVWAVFNKVLMSPVINTVYKVEKCGGDFRFKHMH</sequence>
<feature type="non-terminal residue" evidence="7">
    <location>
        <position position="153"/>
    </location>
</feature>
<keyword evidence="8" id="KW-1185">Reference proteome</keyword>
<evidence type="ECO:0000256" key="2">
    <source>
        <dbReference type="ARBA" id="ARBA00022692"/>
    </source>
</evidence>
<evidence type="ECO:0000259" key="6">
    <source>
        <dbReference type="Pfam" id="PF06472"/>
    </source>
</evidence>
<dbReference type="Proteomes" id="UP000001593">
    <property type="component" value="Unassembled WGS sequence"/>
</dbReference>
<keyword evidence="1" id="KW-0813">Transport</keyword>